<dbReference type="InterPro" id="IPR032176">
    <property type="entry name" value="DUF5009"/>
</dbReference>
<name>A0A6B3LB06_9BACT</name>
<dbReference type="RefSeq" id="WP_164363296.1">
    <property type="nucleotide sequence ID" value="NZ_CP066776.1"/>
</dbReference>
<feature type="transmembrane region" description="Helical" evidence="2">
    <location>
        <begin position="222"/>
        <end position="240"/>
    </location>
</feature>
<gene>
    <name evidence="4" type="ORF">G3M56_003335</name>
</gene>
<dbReference type="KEGG" id="soa:G3M56_003335"/>
<feature type="transmembrane region" description="Helical" evidence="2">
    <location>
        <begin position="356"/>
        <end position="377"/>
    </location>
</feature>
<feature type="domain" description="DUF5009" evidence="3">
    <location>
        <begin position="26"/>
        <end position="125"/>
    </location>
</feature>
<keyword evidence="2" id="KW-0812">Transmembrane</keyword>
<evidence type="ECO:0000313" key="4">
    <source>
        <dbReference type="EMBL" id="QQL45636.1"/>
    </source>
</evidence>
<protein>
    <submittedName>
        <fullName evidence="4">DUF5009 domain-containing protein</fullName>
    </submittedName>
</protein>
<evidence type="ECO:0000256" key="1">
    <source>
        <dbReference type="SAM" id="MobiDB-lite"/>
    </source>
</evidence>
<feature type="transmembrane region" description="Helical" evidence="2">
    <location>
        <begin position="117"/>
        <end position="135"/>
    </location>
</feature>
<feature type="transmembrane region" description="Helical" evidence="2">
    <location>
        <begin position="74"/>
        <end position="96"/>
    </location>
</feature>
<reference evidence="4 5" key="1">
    <citation type="submission" date="2020-12" db="EMBL/GenBank/DDBJ databases">
        <title>Sulforoseuscoccus oceanibium gen. nov., sp. nov., a representative of the phylum Verrucomicrobia with special cytoplasmic membrane, and proposal of Sulforoseuscoccusaceae fam. nov.</title>
        <authorList>
            <person name="Xi F."/>
        </authorList>
    </citation>
    <scope>NUCLEOTIDE SEQUENCE [LARGE SCALE GENOMIC DNA]</scope>
    <source>
        <strain evidence="4 5">T37</strain>
    </source>
</reference>
<dbReference type="PANTHER" id="PTHR31061">
    <property type="entry name" value="LD22376P"/>
    <property type="match status" value="1"/>
</dbReference>
<evidence type="ECO:0000259" key="3">
    <source>
        <dbReference type="Pfam" id="PF16401"/>
    </source>
</evidence>
<feature type="transmembrane region" description="Helical" evidence="2">
    <location>
        <begin position="317"/>
        <end position="336"/>
    </location>
</feature>
<feature type="region of interest" description="Disordered" evidence="1">
    <location>
        <begin position="1"/>
        <end position="21"/>
    </location>
</feature>
<feature type="transmembrane region" description="Helical" evidence="2">
    <location>
        <begin position="252"/>
        <end position="271"/>
    </location>
</feature>
<feature type="transmembrane region" description="Helical" evidence="2">
    <location>
        <begin position="141"/>
        <end position="161"/>
    </location>
</feature>
<evidence type="ECO:0000256" key="2">
    <source>
        <dbReference type="SAM" id="Phobius"/>
    </source>
</evidence>
<keyword evidence="2" id="KW-0472">Membrane</keyword>
<evidence type="ECO:0000313" key="5">
    <source>
        <dbReference type="Proteomes" id="UP000475117"/>
    </source>
</evidence>
<dbReference type="AlphaFoldDB" id="A0A6B3LB06"/>
<dbReference type="Pfam" id="PF16401">
    <property type="entry name" value="DUF5009"/>
    <property type="match status" value="1"/>
</dbReference>
<sequence>MPEPESATAAADQPAATAQASKPTRLKSLDALRGFDMLWIIGLDLLFRTLAGMTESPALVWLGKQVHHVPWDGLRLYDLIFPTFVFISGVAIPYALRGKLDNGASKLKLTLHTLKRVVILIVLGMVYNGMLQFNWESLRVASVLGLIGISYGIAALVYLAGRSYWWRISTALTILLGVAALQLFYPVPDHGPGLLTREAIFNSWVDQHLLPGQLYFGFHDPEGLVCILSAGFLALLGCLAGELLHHRKSPQFRSVIQFTAAGATLLFLGWLCWDNGYPPIKSAWTSSFNLLAGGIALLLLAFFHLTIDFTPRINWSFPLQVIGMNPLTIYILYHILPFDHVSWFFFGGTAKLCGEWEKVVLIVGMLVVQWLLLLLFFRKHIFLRV</sequence>
<dbReference type="Proteomes" id="UP000475117">
    <property type="component" value="Chromosome"/>
</dbReference>
<keyword evidence="5" id="KW-1185">Reference proteome</keyword>
<accession>A0A6B3LB06</accession>
<dbReference type="PANTHER" id="PTHR31061:SF24">
    <property type="entry name" value="LD22376P"/>
    <property type="match status" value="1"/>
</dbReference>
<feature type="transmembrane region" description="Helical" evidence="2">
    <location>
        <begin position="168"/>
        <end position="185"/>
    </location>
</feature>
<feature type="compositionally biased region" description="Low complexity" evidence="1">
    <location>
        <begin position="7"/>
        <end position="20"/>
    </location>
</feature>
<proteinExistence type="predicted"/>
<keyword evidence="2" id="KW-1133">Transmembrane helix</keyword>
<organism evidence="4 5">
    <name type="scientific">Sulfuriroseicoccus oceanibius</name>
    <dbReference type="NCBI Taxonomy" id="2707525"/>
    <lineage>
        <taxon>Bacteria</taxon>
        <taxon>Pseudomonadati</taxon>
        <taxon>Verrucomicrobiota</taxon>
        <taxon>Verrucomicrobiia</taxon>
        <taxon>Verrucomicrobiales</taxon>
        <taxon>Verrucomicrobiaceae</taxon>
        <taxon>Sulfuriroseicoccus</taxon>
    </lineage>
</organism>
<dbReference type="EMBL" id="CP066776">
    <property type="protein sequence ID" value="QQL45636.1"/>
    <property type="molecule type" value="Genomic_DNA"/>
</dbReference>
<feature type="transmembrane region" description="Helical" evidence="2">
    <location>
        <begin position="283"/>
        <end position="305"/>
    </location>
</feature>